<name>A0AAD8VRG6_LOLMU</name>
<dbReference type="Pfam" id="PF02518">
    <property type="entry name" value="HATPase_c"/>
    <property type="match status" value="1"/>
</dbReference>
<evidence type="ECO:0000259" key="11">
    <source>
        <dbReference type="PROSITE" id="PS50109"/>
    </source>
</evidence>
<dbReference type="InterPro" id="IPR005467">
    <property type="entry name" value="His_kinase_dom"/>
</dbReference>
<gene>
    <name evidence="13" type="ORF">QYE76_019710</name>
</gene>
<feature type="coiled-coil region" evidence="8">
    <location>
        <begin position="340"/>
        <end position="367"/>
    </location>
</feature>
<comment type="catalytic activity">
    <reaction evidence="1">
        <text>ATP + protein L-histidine = ADP + protein N-phospho-L-histidine.</text>
        <dbReference type="EC" id="2.7.13.3"/>
    </reaction>
</comment>
<dbReference type="PRINTS" id="PR00344">
    <property type="entry name" value="BCTRLSENSOR"/>
</dbReference>
<dbReference type="SUPFAM" id="SSF47384">
    <property type="entry name" value="Homodimeric domain of signal transducing histidine kinase"/>
    <property type="match status" value="1"/>
</dbReference>
<dbReference type="GO" id="GO:0000155">
    <property type="term" value="F:phosphorelay sensor kinase activity"/>
    <property type="evidence" value="ECO:0007669"/>
    <property type="project" value="InterPro"/>
</dbReference>
<evidence type="ECO:0000313" key="13">
    <source>
        <dbReference type="EMBL" id="KAK1614193.1"/>
    </source>
</evidence>
<keyword evidence="4 7" id="KW-0597">Phosphoprotein</keyword>
<dbReference type="Proteomes" id="UP001231189">
    <property type="component" value="Unassembled WGS sequence"/>
</dbReference>
<keyword evidence="9" id="KW-0472">Membrane</keyword>
<dbReference type="SMART" id="SM00388">
    <property type="entry name" value="HisKA"/>
    <property type="match status" value="1"/>
</dbReference>
<dbReference type="InterPro" id="IPR003594">
    <property type="entry name" value="HATPase_dom"/>
</dbReference>
<evidence type="ECO:0000256" key="10">
    <source>
        <dbReference type="SAM" id="SignalP"/>
    </source>
</evidence>
<dbReference type="InterPro" id="IPR036890">
    <property type="entry name" value="HATPase_C_sf"/>
</dbReference>
<feature type="domain" description="Histidine kinase" evidence="11">
    <location>
        <begin position="370"/>
        <end position="638"/>
    </location>
</feature>
<dbReference type="EMBL" id="JAUUTY010000006">
    <property type="protein sequence ID" value="KAK1614193.1"/>
    <property type="molecule type" value="Genomic_DNA"/>
</dbReference>
<comment type="function">
    <text evidence="2">Cytokinin receptor related to bacterial two-component regulators. Functions as a histidine kinase and transmits the stress signal to a downstream MAPK cascade.</text>
</comment>
<dbReference type="PROSITE" id="PS50110">
    <property type="entry name" value="RESPONSE_REGULATORY"/>
    <property type="match status" value="1"/>
</dbReference>
<protein>
    <recommendedName>
        <fullName evidence="3">histidine kinase</fullName>
        <ecNumber evidence="3">2.7.13.3</ecNumber>
    </recommendedName>
</protein>
<evidence type="ECO:0000256" key="2">
    <source>
        <dbReference type="ARBA" id="ARBA00002427"/>
    </source>
</evidence>
<comment type="caution">
    <text evidence="13">The sequence shown here is derived from an EMBL/GenBank/DDBJ whole genome shotgun (WGS) entry which is preliminary data.</text>
</comment>
<dbReference type="InterPro" id="IPR001789">
    <property type="entry name" value="Sig_transdc_resp-reg_receiver"/>
</dbReference>
<reference evidence="13" key="1">
    <citation type="submission" date="2023-07" db="EMBL/GenBank/DDBJ databases">
        <title>A chromosome-level genome assembly of Lolium multiflorum.</title>
        <authorList>
            <person name="Chen Y."/>
            <person name="Copetti D."/>
            <person name="Kolliker R."/>
            <person name="Studer B."/>
        </authorList>
    </citation>
    <scope>NUCLEOTIDE SEQUENCE</scope>
    <source>
        <strain evidence="13">02402/16</strain>
        <tissue evidence="13">Leaf</tissue>
    </source>
</reference>
<dbReference type="InterPro" id="IPR011006">
    <property type="entry name" value="CheY-like_superfamily"/>
</dbReference>
<dbReference type="PROSITE" id="PS50109">
    <property type="entry name" value="HIS_KIN"/>
    <property type="match status" value="1"/>
</dbReference>
<dbReference type="PANTHER" id="PTHR43719">
    <property type="entry name" value="TWO-COMPONENT HISTIDINE KINASE"/>
    <property type="match status" value="1"/>
</dbReference>
<dbReference type="InterPro" id="IPR004358">
    <property type="entry name" value="Sig_transdc_His_kin-like_C"/>
</dbReference>
<dbReference type="Gene3D" id="3.30.565.10">
    <property type="entry name" value="Histidine kinase-like ATPase, C-terminal domain"/>
    <property type="match status" value="1"/>
</dbReference>
<accession>A0AAD8VRG6</accession>
<evidence type="ECO:0000256" key="5">
    <source>
        <dbReference type="ARBA" id="ARBA00022864"/>
    </source>
</evidence>
<evidence type="ECO:0000259" key="12">
    <source>
        <dbReference type="PROSITE" id="PS50110"/>
    </source>
</evidence>
<keyword evidence="9" id="KW-0812">Transmembrane</keyword>
<dbReference type="InterPro" id="IPR036097">
    <property type="entry name" value="HisK_dim/P_sf"/>
</dbReference>
<sequence length="1063" mass="116014">MQVAHGATILVVALAYISVSRHVKEATSAAVSSNMYASLDHVAVGMQAIVAANHSIFVVADYLAATSNMNRLSRVEQNLFMAFAMQPHVAEMSYANIDGSAFTYYRGKGSRPRKIFVSRHGKWYKQAVDPVTGGPVGPIAAVPPPKRLPNAARALADAKSGSLVSLGAGLARPSIQMVVFSAPVDDAGVVFASVPIKDVLPITDRAAVGFGAVDSYYSIIDTKHNTSTGYKPLVVGSDAKKKKMEDLFSDIKCTASAFDAPKLELHNVRIGSHQREYTVACTSFDLSRGVHLELRLVWQQEAMFREIGVAVVSIVCLLAVIAAVACFFMARALWRSGSREAALQGELMRHKEALQQAERKSMNKSNAFASAIHDIRSSLAAIAGLIDVSRTEARANPNLTYCLDQMQIGTNKLFDILNTILDMGKVESGKMQLEEVQFRMADVLEESMDMANVVGMPRGIEVVWDPCDFSVLRCDAVIGDCKRFKQILDNLLGNAIKFTHDGHVVLRAWANRPIARTSMISTPSRFAPHWCASVFCRWLLGTREEGAEQNAHRSLLQNDPNAIEFYFEVVDTGVGIPQEKRESVFENYVQVKEGRGGTGLGLGIVQSFVRLMGGEISIKDKEPGEAGTCFGLNVFLKINDAEEKIEHGRAVPSLFREPGCFKGGQCILLVHGDETRRILQTWMENIGMKVWLVPHAELLVKTMEKARAAVGTSPSRPALISSSQGGSNDLDGVADRCFSSKEMVTQVLRNSSGNHAGHLHPFGLLVVVDVSGGRLNEILQEAPSLARIKHQVPCRVACITDLKTSSEDLRSLKEAASCDMDLRKPIHGSRLCKLLQVMRELQASPFPQQHSHQVGITINELPAADQATAASSEITYAVAVPQEPPRLGDDKPLEATAASSEPISAAAVLQELPKLEDDKPLEGKRVLLVEDTRLLQFIQKKMLSTLGATVVVAADGSEAVAMFINALEIASDGAASEERLVLPYDVIFMDCQMPVMDGYEATKRIRGEESRYGIHTPIIALTAHSEEEDLQKTIQAGMNLYLTKPIQKEKLVEAVHQVWKEDN</sequence>
<evidence type="ECO:0000313" key="14">
    <source>
        <dbReference type="Proteomes" id="UP001231189"/>
    </source>
</evidence>
<dbReference type="InterPro" id="IPR050956">
    <property type="entry name" value="2C_system_His_kinase"/>
</dbReference>
<evidence type="ECO:0000256" key="9">
    <source>
        <dbReference type="SAM" id="Phobius"/>
    </source>
</evidence>
<dbReference type="SMART" id="SM00448">
    <property type="entry name" value="REC"/>
    <property type="match status" value="1"/>
</dbReference>
<evidence type="ECO:0000256" key="6">
    <source>
        <dbReference type="ARBA" id="ARBA00023012"/>
    </source>
</evidence>
<dbReference type="CDD" id="cd17546">
    <property type="entry name" value="REC_hyHK_CKI1_RcsC-like"/>
    <property type="match status" value="1"/>
</dbReference>
<dbReference type="AlphaFoldDB" id="A0AAD8VRG6"/>
<feature type="transmembrane region" description="Helical" evidence="9">
    <location>
        <begin position="307"/>
        <end position="334"/>
    </location>
</feature>
<evidence type="ECO:0000256" key="4">
    <source>
        <dbReference type="ARBA" id="ARBA00022553"/>
    </source>
</evidence>
<feature type="domain" description="Response regulatory" evidence="12">
    <location>
        <begin position="925"/>
        <end position="1059"/>
    </location>
</feature>
<organism evidence="13 14">
    <name type="scientific">Lolium multiflorum</name>
    <name type="common">Italian ryegrass</name>
    <name type="synonym">Lolium perenne subsp. multiflorum</name>
    <dbReference type="NCBI Taxonomy" id="4521"/>
    <lineage>
        <taxon>Eukaryota</taxon>
        <taxon>Viridiplantae</taxon>
        <taxon>Streptophyta</taxon>
        <taxon>Embryophyta</taxon>
        <taxon>Tracheophyta</taxon>
        <taxon>Spermatophyta</taxon>
        <taxon>Magnoliopsida</taxon>
        <taxon>Liliopsida</taxon>
        <taxon>Poales</taxon>
        <taxon>Poaceae</taxon>
        <taxon>BOP clade</taxon>
        <taxon>Pooideae</taxon>
        <taxon>Poodae</taxon>
        <taxon>Poeae</taxon>
        <taxon>Poeae Chloroplast Group 2 (Poeae type)</taxon>
        <taxon>Loliodinae</taxon>
        <taxon>Loliinae</taxon>
        <taxon>Lolium</taxon>
    </lineage>
</organism>
<dbReference type="SUPFAM" id="SSF52172">
    <property type="entry name" value="CheY-like"/>
    <property type="match status" value="1"/>
</dbReference>
<dbReference type="PANTHER" id="PTHR43719:SF75">
    <property type="entry name" value="HISTIDINE KINASE CKI1"/>
    <property type="match status" value="1"/>
</dbReference>
<evidence type="ECO:0000256" key="1">
    <source>
        <dbReference type="ARBA" id="ARBA00000085"/>
    </source>
</evidence>
<dbReference type="EC" id="2.7.13.3" evidence="3"/>
<feature type="transmembrane region" description="Helical" evidence="9">
    <location>
        <begin position="44"/>
        <end position="64"/>
    </location>
</feature>
<dbReference type="SUPFAM" id="SSF55874">
    <property type="entry name" value="ATPase domain of HSP90 chaperone/DNA topoisomerase II/histidine kinase"/>
    <property type="match status" value="1"/>
</dbReference>
<keyword evidence="8" id="KW-0175">Coiled coil</keyword>
<dbReference type="CDD" id="cd00082">
    <property type="entry name" value="HisKA"/>
    <property type="match status" value="1"/>
</dbReference>
<dbReference type="Gene3D" id="3.40.50.2300">
    <property type="match status" value="1"/>
</dbReference>
<evidence type="ECO:0000256" key="8">
    <source>
        <dbReference type="SAM" id="Coils"/>
    </source>
</evidence>
<dbReference type="SMART" id="SM00387">
    <property type="entry name" value="HATPase_c"/>
    <property type="match status" value="1"/>
</dbReference>
<dbReference type="GO" id="GO:0009736">
    <property type="term" value="P:cytokinin-activated signaling pathway"/>
    <property type="evidence" value="ECO:0007669"/>
    <property type="project" value="UniProtKB-KW"/>
</dbReference>
<feature type="signal peptide" evidence="10">
    <location>
        <begin position="1"/>
        <end position="22"/>
    </location>
</feature>
<keyword evidence="6" id="KW-0902">Two-component regulatory system</keyword>
<evidence type="ECO:0000256" key="3">
    <source>
        <dbReference type="ARBA" id="ARBA00012438"/>
    </source>
</evidence>
<dbReference type="Pfam" id="PF00072">
    <property type="entry name" value="Response_reg"/>
    <property type="match status" value="1"/>
</dbReference>
<keyword evidence="9" id="KW-1133">Transmembrane helix</keyword>
<feature type="modified residue" description="4-aspartylphosphate" evidence="7">
    <location>
        <position position="990"/>
    </location>
</feature>
<keyword evidence="10" id="KW-0732">Signal</keyword>
<keyword evidence="14" id="KW-1185">Reference proteome</keyword>
<evidence type="ECO:0000256" key="7">
    <source>
        <dbReference type="PROSITE-ProRule" id="PRU00169"/>
    </source>
</evidence>
<keyword evidence="5" id="KW-0932">Cytokinin signaling pathway</keyword>
<dbReference type="InterPro" id="IPR003661">
    <property type="entry name" value="HisK_dim/P_dom"/>
</dbReference>
<feature type="chain" id="PRO_5042099820" description="histidine kinase" evidence="10">
    <location>
        <begin position="23"/>
        <end position="1063"/>
    </location>
</feature>
<dbReference type="Gene3D" id="1.10.287.130">
    <property type="match status" value="1"/>
</dbReference>
<proteinExistence type="predicted"/>